<dbReference type="EMBL" id="LHXZ01000057">
    <property type="protein sequence ID" value="KXB02611.1"/>
    <property type="molecule type" value="Genomic_DNA"/>
</dbReference>
<proteinExistence type="predicted"/>
<name>A0A133V832_9EURY</name>
<evidence type="ECO:0000313" key="2">
    <source>
        <dbReference type="Proteomes" id="UP000070565"/>
    </source>
</evidence>
<reference evidence="1 2" key="1">
    <citation type="journal article" date="2016" name="Sci. Rep.">
        <title>Metabolic traits of an uncultured archaeal lineage -MSBL1- from brine pools of the Red Sea.</title>
        <authorList>
            <person name="Mwirichia R."/>
            <person name="Alam I."/>
            <person name="Rashid M."/>
            <person name="Vinu M."/>
            <person name="Ba-Alawi W."/>
            <person name="Anthony Kamau A."/>
            <person name="Kamanda Ngugi D."/>
            <person name="Goker M."/>
            <person name="Klenk H.P."/>
            <person name="Bajic V."/>
            <person name="Stingl U."/>
        </authorList>
    </citation>
    <scope>NUCLEOTIDE SEQUENCE [LARGE SCALE GENOMIC DNA]</scope>
    <source>
        <strain evidence="1">SCGC-AAA261F19</strain>
    </source>
</reference>
<dbReference type="AlphaFoldDB" id="A0A133V832"/>
<keyword evidence="2" id="KW-1185">Reference proteome</keyword>
<sequence length="77" mass="8575">MANEGEVLSQLSKFEATIYRMGEKAFAQHCKHCNWRTTSKSSKPLCTLTGGLCRFESCPKLSGEKPDESSELADWTS</sequence>
<accession>A0A133V832</accession>
<evidence type="ECO:0000313" key="1">
    <source>
        <dbReference type="EMBL" id="KXB02611.1"/>
    </source>
</evidence>
<dbReference type="Proteomes" id="UP000070565">
    <property type="component" value="Unassembled WGS sequence"/>
</dbReference>
<comment type="caution">
    <text evidence="1">The sequence shown here is derived from an EMBL/GenBank/DDBJ whole genome shotgun (WGS) entry which is preliminary data.</text>
</comment>
<protein>
    <submittedName>
        <fullName evidence="1">Uncharacterized protein</fullName>
    </submittedName>
</protein>
<gene>
    <name evidence="1" type="ORF">AKJ45_03420</name>
</gene>
<organism evidence="1 2">
    <name type="scientific">candidate division MSBL1 archaeon SCGC-AAA261F19</name>
    <dbReference type="NCBI Taxonomy" id="1698275"/>
    <lineage>
        <taxon>Archaea</taxon>
        <taxon>Methanobacteriati</taxon>
        <taxon>Methanobacteriota</taxon>
        <taxon>candidate division MSBL1</taxon>
    </lineage>
</organism>